<keyword evidence="2" id="KW-1185">Reference proteome</keyword>
<dbReference type="Proteomes" id="UP000259465">
    <property type="component" value="Chromosome"/>
</dbReference>
<organism evidence="1 2">
    <name type="scientific">Chromobacterium rhizoryzae</name>
    <dbReference type="NCBI Taxonomy" id="1778675"/>
    <lineage>
        <taxon>Bacteria</taxon>
        <taxon>Pseudomonadati</taxon>
        <taxon>Pseudomonadota</taxon>
        <taxon>Betaproteobacteria</taxon>
        <taxon>Neisseriales</taxon>
        <taxon>Chromobacteriaceae</taxon>
        <taxon>Chromobacterium</taxon>
    </lineage>
</organism>
<dbReference type="InterPro" id="IPR038712">
    <property type="entry name" value="PixA-like_sf"/>
</dbReference>
<dbReference type="RefSeq" id="WP_118268058.1">
    <property type="nucleotide sequence ID" value="NZ_CP031968.1"/>
</dbReference>
<dbReference type="InterPro" id="IPR021087">
    <property type="entry name" value="Uncharacterised_PixA/AidA"/>
</dbReference>
<accession>A0AAD0RT05</accession>
<sequence>MELFSSSGFVYINMIVDTEAIIDRYKNPSTVEQSPTMVNDTSLFYFVATKGLCCTNQGLRPSGRMTA</sequence>
<reference evidence="1 2" key="1">
    <citation type="submission" date="2018-08" db="EMBL/GenBank/DDBJ databases">
        <title>Complete genome sequence of JP2-74.</title>
        <authorList>
            <person name="Wu L."/>
        </authorList>
    </citation>
    <scope>NUCLEOTIDE SEQUENCE [LARGE SCALE GENOMIC DNA]</scope>
    <source>
        <strain evidence="1 2">JP2-74</strain>
    </source>
</reference>
<gene>
    <name evidence="1" type="ORF">D1345_14430</name>
</gene>
<dbReference type="Gene3D" id="2.60.40.3910">
    <property type="entry name" value="Inclusion body protein"/>
    <property type="match status" value="1"/>
</dbReference>
<dbReference type="Pfam" id="PF12306">
    <property type="entry name" value="PixA"/>
    <property type="match status" value="1"/>
</dbReference>
<protein>
    <submittedName>
        <fullName evidence="1">Uncharacterized protein</fullName>
    </submittedName>
</protein>
<dbReference type="AlphaFoldDB" id="A0AAD0RT05"/>
<dbReference type="KEGG" id="crz:D1345_14430"/>
<name>A0AAD0RT05_9NEIS</name>
<proteinExistence type="predicted"/>
<evidence type="ECO:0000313" key="2">
    <source>
        <dbReference type="Proteomes" id="UP000259465"/>
    </source>
</evidence>
<evidence type="ECO:0000313" key="1">
    <source>
        <dbReference type="EMBL" id="AXT47313.1"/>
    </source>
</evidence>
<dbReference type="EMBL" id="CP031968">
    <property type="protein sequence ID" value="AXT47313.1"/>
    <property type="molecule type" value="Genomic_DNA"/>
</dbReference>